<dbReference type="AlphaFoldDB" id="A0A9P4TDT0"/>
<keyword evidence="5" id="KW-1185">Reference proteome</keyword>
<evidence type="ECO:0000256" key="2">
    <source>
        <dbReference type="ARBA" id="ARBA00022801"/>
    </source>
</evidence>
<keyword evidence="2" id="KW-0378">Hydrolase</keyword>
<dbReference type="PANTHER" id="PTHR43540">
    <property type="entry name" value="PEROXYUREIDOACRYLATE/UREIDOACRYLATE AMIDOHYDROLASE-RELATED"/>
    <property type="match status" value="1"/>
</dbReference>
<sequence length="219" mass="22804">MTTPSPFTPSSDPTTPGHYTPSQTALLLLDFHELFIAKAAGPSAGAAVRTAARLRSWAKDLGIPVLHCLIDAEGSPFPTAKGYDRLVGIVKMLASGEPAELTEELTEGGSGEEKTFTRRPGYVSALKSPGLLEWLRNRGIRSLVLAGLSTSGCVLRTACAACDEEFVVTVVGDACADVRGDLHEGCLEAVGMRGFVVGAEELIGGFGVVDGEEEGGKGV</sequence>
<comment type="caution">
    <text evidence="4">The sequence shown here is derived from an EMBL/GenBank/DDBJ whole genome shotgun (WGS) entry which is preliminary data.</text>
</comment>
<dbReference type="Pfam" id="PF00857">
    <property type="entry name" value="Isochorismatase"/>
    <property type="match status" value="1"/>
</dbReference>
<dbReference type="InterPro" id="IPR036380">
    <property type="entry name" value="Isochorismatase-like_sf"/>
</dbReference>
<gene>
    <name evidence="4" type="ORF">E8E13_009706</name>
</gene>
<dbReference type="InterPro" id="IPR050272">
    <property type="entry name" value="Isochorismatase-like_hydrls"/>
</dbReference>
<dbReference type="EMBL" id="SWKU01000012">
    <property type="protein sequence ID" value="KAF3002094.1"/>
    <property type="molecule type" value="Genomic_DNA"/>
</dbReference>
<proteinExistence type="inferred from homology"/>
<organism evidence="4 5">
    <name type="scientific">Curvularia kusanoi</name>
    <name type="common">Cochliobolus kusanoi</name>
    <dbReference type="NCBI Taxonomy" id="90978"/>
    <lineage>
        <taxon>Eukaryota</taxon>
        <taxon>Fungi</taxon>
        <taxon>Dikarya</taxon>
        <taxon>Ascomycota</taxon>
        <taxon>Pezizomycotina</taxon>
        <taxon>Dothideomycetes</taxon>
        <taxon>Pleosporomycetidae</taxon>
        <taxon>Pleosporales</taxon>
        <taxon>Pleosporineae</taxon>
        <taxon>Pleosporaceae</taxon>
        <taxon>Curvularia</taxon>
    </lineage>
</organism>
<dbReference type="Gene3D" id="3.40.50.850">
    <property type="entry name" value="Isochorismatase-like"/>
    <property type="match status" value="1"/>
</dbReference>
<protein>
    <recommendedName>
        <fullName evidence="3">Isochorismatase-like domain-containing protein</fullName>
    </recommendedName>
</protein>
<evidence type="ECO:0000259" key="3">
    <source>
        <dbReference type="Pfam" id="PF00857"/>
    </source>
</evidence>
<feature type="domain" description="Isochorismatase-like" evidence="3">
    <location>
        <begin position="24"/>
        <end position="191"/>
    </location>
</feature>
<dbReference type="OrthoDB" id="1739143at2759"/>
<dbReference type="CDD" id="cd00431">
    <property type="entry name" value="cysteine_hydrolases"/>
    <property type="match status" value="1"/>
</dbReference>
<name>A0A9P4TDT0_CURKU</name>
<accession>A0A9P4TDT0</accession>
<dbReference type="Proteomes" id="UP000801428">
    <property type="component" value="Unassembled WGS sequence"/>
</dbReference>
<dbReference type="GO" id="GO:0016787">
    <property type="term" value="F:hydrolase activity"/>
    <property type="evidence" value="ECO:0007669"/>
    <property type="project" value="UniProtKB-KW"/>
</dbReference>
<dbReference type="SUPFAM" id="SSF52499">
    <property type="entry name" value="Isochorismatase-like hydrolases"/>
    <property type="match status" value="1"/>
</dbReference>
<evidence type="ECO:0000313" key="5">
    <source>
        <dbReference type="Proteomes" id="UP000801428"/>
    </source>
</evidence>
<comment type="similarity">
    <text evidence="1">Belongs to the isochorismatase family.</text>
</comment>
<evidence type="ECO:0000313" key="4">
    <source>
        <dbReference type="EMBL" id="KAF3002094.1"/>
    </source>
</evidence>
<reference evidence="4" key="1">
    <citation type="submission" date="2019-04" db="EMBL/GenBank/DDBJ databases">
        <title>Sequencing of skin fungus with MAO and IRED activity.</title>
        <authorList>
            <person name="Marsaioli A.J."/>
            <person name="Bonatto J.M.C."/>
            <person name="Reis Junior O."/>
        </authorList>
    </citation>
    <scope>NUCLEOTIDE SEQUENCE</scope>
    <source>
        <strain evidence="4">30M1</strain>
    </source>
</reference>
<evidence type="ECO:0000256" key="1">
    <source>
        <dbReference type="ARBA" id="ARBA00006336"/>
    </source>
</evidence>
<dbReference type="InterPro" id="IPR000868">
    <property type="entry name" value="Isochorismatase-like_dom"/>
</dbReference>